<evidence type="ECO:0000313" key="4">
    <source>
        <dbReference type="EMBL" id="KAL3868881.1"/>
    </source>
</evidence>
<organism evidence="4 5">
    <name type="scientific">Sinanodonta woodiana</name>
    <name type="common">Chinese pond mussel</name>
    <name type="synonym">Anodonta woodiana</name>
    <dbReference type="NCBI Taxonomy" id="1069815"/>
    <lineage>
        <taxon>Eukaryota</taxon>
        <taxon>Metazoa</taxon>
        <taxon>Spiralia</taxon>
        <taxon>Lophotrochozoa</taxon>
        <taxon>Mollusca</taxon>
        <taxon>Bivalvia</taxon>
        <taxon>Autobranchia</taxon>
        <taxon>Heteroconchia</taxon>
        <taxon>Palaeoheterodonta</taxon>
        <taxon>Unionida</taxon>
        <taxon>Unionoidea</taxon>
        <taxon>Unionidae</taxon>
        <taxon>Unioninae</taxon>
        <taxon>Sinanodonta</taxon>
    </lineage>
</organism>
<dbReference type="AlphaFoldDB" id="A0ABD3W4S6"/>
<evidence type="ECO:0000313" key="5">
    <source>
        <dbReference type="Proteomes" id="UP001634394"/>
    </source>
</evidence>
<feature type="region of interest" description="Disordered" evidence="2">
    <location>
        <begin position="1"/>
        <end position="27"/>
    </location>
</feature>
<name>A0ABD3W4S6_SINWO</name>
<dbReference type="Proteomes" id="UP001634394">
    <property type="component" value="Unassembled WGS sequence"/>
</dbReference>
<protein>
    <recommendedName>
        <fullName evidence="3">PITH domain-containing protein</fullName>
    </recommendedName>
</protein>
<dbReference type="GO" id="GO:0045654">
    <property type="term" value="P:positive regulation of megakaryocyte differentiation"/>
    <property type="evidence" value="ECO:0007669"/>
    <property type="project" value="UniProtKB-ARBA"/>
</dbReference>
<reference evidence="4 5" key="1">
    <citation type="submission" date="2024-11" db="EMBL/GenBank/DDBJ databases">
        <title>Chromosome-level genome assembly of the freshwater bivalve Anodonta woodiana.</title>
        <authorList>
            <person name="Chen X."/>
        </authorList>
    </citation>
    <scope>NUCLEOTIDE SEQUENCE [LARGE SCALE GENOMIC DNA]</scope>
    <source>
        <strain evidence="4">MN2024</strain>
        <tissue evidence="4">Gills</tissue>
    </source>
</reference>
<dbReference type="GO" id="GO:0080090">
    <property type="term" value="P:regulation of primary metabolic process"/>
    <property type="evidence" value="ECO:0007669"/>
    <property type="project" value="UniProtKB-ARBA"/>
</dbReference>
<evidence type="ECO:0000256" key="2">
    <source>
        <dbReference type="SAM" id="MobiDB-lite"/>
    </source>
</evidence>
<evidence type="ECO:0000259" key="3">
    <source>
        <dbReference type="PROSITE" id="PS51532"/>
    </source>
</evidence>
<comment type="similarity">
    <text evidence="1">Belongs to the PITHD1 family.</text>
</comment>
<feature type="compositionally biased region" description="Basic and acidic residues" evidence="2">
    <location>
        <begin position="15"/>
        <end position="27"/>
    </location>
</feature>
<sequence>MSEGGGHGHGHGHSHNCDKEHSQGKGPDRGLEYSLYLKIDTQRVKCLNEAKEGSGKDVFKPWDERMDKEKFVESDVDEELLLYIPFTGSVKLKGIILIGGEEDTHPSKMRLFKNRPCMTFDDTGSEADQEFELHPDPSGMLEYATKAARFNHVENLSIHFPSNFGADNTKIYYIGLKGDFTQAHRHEVTICAYEARANPADHKTNLLDSVGHQIQ</sequence>
<feature type="domain" description="PITH" evidence="3">
    <location>
        <begin position="24"/>
        <end position="196"/>
    </location>
</feature>
<comment type="caution">
    <text evidence="4">The sequence shown here is derived from an EMBL/GenBank/DDBJ whole genome shotgun (WGS) entry which is preliminary data.</text>
</comment>
<dbReference type="EMBL" id="JBJQND010000008">
    <property type="protein sequence ID" value="KAL3868881.1"/>
    <property type="molecule type" value="Genomic_DNA"/>
</dbReference>
<dbReference type="PROSITE" id="PS51532">
    <property type="entry name" value="PITH"/>
    <property type="match status" value="1"/>
</dbReference>
<dbReference type="FunFam" id="2.60.120.470:FF:000002">
    <property type="entry name" value="PITH domain-containing protein 1"/>
    <property type="match status" value="1"/>
</dbReference>
<dbReference type="GO" id="GO:0060255">
    <property type="term" value="P:regulation of macromolecule metabolic process"/>
    <property type="evidence" value="ECO:0007669"/>
    <property type="project" value="UniProtKB-ARBA"/>
</dbReference>
<dbReference type="Pfam" id="PF06201">
    <property type="entry name" value="PITH"/>
    <property type="match status" value="1"/>
</dbReference>
<dbReference type="SUPFAM" id="SSF49785">
    <property type="entry name" value="Galactose-binding domain-like"/>
    <property type="match status" value="1"/>
</dbReference>
<dbReference type="PANTHER" id="PTHR12175">
    <property type="entry name" value="AD039 HT014 THIOREDOXIN FAMILY TRP26"/>
    <property type="match status" value="1"/>
</dbReference>
<dbReference type="InterPro" id="IPR010400">
    <property type="entry name" value="PITH_dom"/>
</dbReference>
<dbReference type="GO" id="GO:0005737">
    <property type="term" value="C:cytoplasm"/>
    <property type="evidence" value="ECO:0007669"/>
    <property type="project" value="UniProtKB-ARBA"/>
</dbReference>
<dbReference type="InterPro" id="IPR037047">
    <property type="entry name" value="PITH_dom_sf"/>
</dbReference>
<proteinExistence type="inferred from homology"/>
<evidence type="ECO:0000256" key="1">
    <source>
        <dbReference type="ARBA" id="ARBA00025788"/>
    </source>
</evidence>
<dbReference type="Gene3D" id="2.60.120.470">
    <property type="entry name" value="PITH domain"/>
    <property type="match status" value="1"/>
</dbReference>
<dbReference type="InterPro" id="IPR008979">
    <property type="entry name" value="Galactose-bd-like_sf"/>
</dbReference>
<dbReference type="PANTHER" id="PTHR12175:SF1">
    <property type="entry name" value="PITH DOMAIN-CONTAINING PROTEIN 1"/>
    <property type="match status" value="1"/>
</dbReference>
<accession>A0ABD3W4S6</accession>
<keyword evidence="5" id="KW-1185">Reference proteome</keyword>
<gene>
    <name evidence="4" type="ORF">ACJMK2_041637</name>
</gene>
<dbReference type="InterPro" id="IPR045099">
    <property type="entry name" value="PITH1-like"/>
</dbReference>